<feature type="chain" id="PRO_5001489473" description="Secreted protein" evidence="1">
    <location>
        <begin position="28"/>
        <end position="66"/>
    </location>
</feature>
<reference evidence="3" key="1">
    <citation type="journal article" date="2015" name="Nat. Genet.">
        <title>The genome and transcriptome of the zoonotic hookworm Ancylostoma ceylanicum identify infection-specific gene families.</title>
        <authorList>
            <person name="Schwarz E.M."/>
            <person name="Hu Y."/>
            <person name="Antoshechkin I."/>
            <person name="Miller M.M."/>
            <person name="Sternberg P.W."/>
            <person name="Aroian R.V."/>
        </authorList>
    </citation>
    <scope>NUCLEOTIDE SEQUENCE</scope>
    <source>
        <strain evidence="3">HY135</strain>
    </source>
</reference>
<evidence type="ECO:0000313" key="2">
    <source>
        <dbReference type="EMBL" id="EYB89814.1"/>
    </source>
</evidence>
<accession>A0A016SHM4</accession>
<dbReference type="OrthoDB" id="5815922at2759"/>
<evidence type="ECO:0000256" key="1">
    <source>
        <dbReference type="SAM" id="SignalP"/>
    </source>
</evidence>
<keyword evidence="3" id="KW-1185">Reference proteome</keyword>
<keyword evidence="1" id="KW-0732">Signal</keyword>
<gene>
    <name evidence="2" type="primary">Acey_s0227.g2806</name>
    <name evidence="2" type="ORF">Y032_0227g2806</name>
</gene>
<feature type="signal peptide" evidence="1">
    <location>
        <begin position="1"/>
        <end position="27"/>
    </location>
</feature>
<organism evidence="2 3">
    <name type="scientific">Ancylostoma ceylanicum</name>
    <dbReference type="NCBI Taxonomy" id="53326"/>
    <lineage>
        <taxon>Eukaryota</taxon>
        <taxon>Metazoa</taxon>
        <taxon>Ecdysozoa</taxon>
        <taxon>Nematoda</taxon>
        <taxon>Chromadorea</taxon>
        <taxon>Rhabditida</taxon>
        <taxon>Rhabditina</taxon>
        <taxon>Rhabditomorpha</taxon>
        <taxon>Strongyloidea</taxon>
        <taxon>Ancylostomatidae</taxon>
        <taxon>Ancylostomatinae</taxon>
        <taxon>Ancylostoma</taxon>
    </lineage>
</organism>
<sequence length="66" mass="7715">MHQRLPNWFPMRLLVVNVLMFPNFSFTRNPSSCFSMHNVVHLEFLPNRTNTHGYEITHSSRDASGP</sequence>
<proteinExistence type="predicted"/>
<evidence type="ECO:0008006" key="4">
    <source>
        <dbReference type="Google" id="ProtNLM"/>
    </source>
</evidence>
<evidence type="ECO:0000313" key="3">
    <source>
        <dbReference type="Proteomes" id="UP000024635"/>
    </source>
</evidence>
<dbReference type="Proteomes" id="UP000024635">
    <property type="component" value="Unassembled WGS sequence"/>
</dbReference>
<protein>
    <recommendedName>
        <fullName evidence="4">Secreted protein</fullName>
    </recommendedName>
</protein>
<dbReference type="EMBL" id="JARK01001563">
    <property type="protein sequence ID" value="EYB89814.1"/>
    <property type="molecule type" value="Genomic_DNA"/>
</dbReference>
<comment type="caution">
    <text evidence="2">The sequence shown here is derived from an EMBL/GenBank/DDBJ whole genome shotgun (WGS) entry which is preliminary data.</text>
</comment>
<dbReference type="AlphaFoldDB" id="A0A016SHM4"/>
<name>A0A016SHM4_9BILA</name>